<sequence length="324" mass="38709">MFDLNTVVDKLLDMKPDPIPKFILLKDFKKLSPDNLEYQNAYDGLCNHPFVKKIEQEQSERGFWPPFHGFSEDMIRKCLTYGLDKNHKCLKKVTEFILKVFNGEERFDEFEKQDNIRWWPEMFVPLVCAGMLAVIDEDNEALVMHRKRWTYFAEVAFGKGYYDKEEESKAQNEYFGFYTKKTLPAFGYYNLLLLAPTDKERYISDLTDRALVDYCMTKANGIIYVYNRGLSDFVAIDTVRKDSRDFCHWIRALSLVSKYSGWKKYEDKYFEWILNQRNEDGLWELPKKPNRYDFPMSDSWRTRKNRVIDSTIMVLRLLNHNKAY</sequence>
<organism evidence="1 2">
    <name type="scientific">Herbinix hemicellulosilytica</name>
    <dbReference type="NCBI Taxonomy" id="1564487"/>
    <lineage>
        <taxon>Bacteria</taxon>
        <taxon>Bacillati</taxon>
        <taxon>Bacillota</taxon>
        <taxon>Clostridia</taxon>
        <taxon>Lachnospirales</taxon>
        <taxon>Lachnospiraceae</taxon>
        <taxon>Herbinix</taxon>
    </lineage>
</organism>
<dbReference type="Proteomes" id="UP000236497">
    <property type="component" value="Unassembled WGS sequence"/>
</dbReference>
<evidence type="ECO:0000313" key="2">
    <source>
        <dbReference type="Proteomes" id="UP000236497"/>
    </source>
</evidence>
<accession>A0A0H5SWS1</accession>
<evidence type="ECO:0000313" key="1">
    <source>
        <dbReference type="EMBL" id="CRZ34798.1"/>
    </source>
</evidence>
<dbReference type="OrthoDB" id="1949373at2"/>
<dbReference type="RefSeq" id="WP_103202900.1">
    <property type="nucleotide sequence ID" value="NZ_CVTD020000016.1"/>
</dbReference>
<keyword evidence="2" id="KW-1185">Reference proteome</keyword>
<proteinExistence type="predicted"/>
<protein>
    <submittedName>
        <fullName evidence="1">Uncharacterized protein</fullName>
    </submittedName>
</protein>
<reference evidence="1 2" key="1">
    <citation type="submission" date="2015-06" db="EMBL/GenBank/DDBJ databases">
        <authorList>
            <person name="Wibberg Daniel"/>
        </authorList>
    </citation>
    <scope>NUCLEOTIDE SEQUENCE [LARGE SCALE GENOMIC DNA]</scope>
    <source>
        <strain evidence="1 2">T3/55T</strain>
    </source>
</reference>
<dbReference type="EMBL" id="CVTD020000016">
    <property type="protein sequence ID" value="CRZ34798.1"/>
    <property type="molecule type" value="Genomic_DNA"/>
</dbReference>
<name>A0A0H5SWS1_HERHM</name>
<dbReference type="AlphaFoldDB" id="A0A0H5SWS1"/>
<gene>
    <name evidence="1" type="ORF">HHT355_1597</name>
</gene>